<dbReference type="GO" id="GO:0015940">
    <property type="term" value="P:pantothenate biosynthetic process"/>
    <property type="evidence" value="ECO:0007669"/>
    <property type="project" value="UniProtKB-UniPathway"/>
</dbReference>
<dbReference type="EMBL" id="UIDG01000432">
    <property type="protein sequence ID" value="SUS07683.1"/>
    <property type="molecule type" value="Genomic_DNA"/>
</dbReference>
<comment type="pathway">
    <text evidence="1">Cofactor biosynthesis; (R)-pantothenate biosynthesis; (R)-pantothenate from (R)-pantoate and beta-alanine: step 1/1.</text>
</comment>
<dbReference type="Gene3D" id="3.30.1300.10">
    <property type="entry name" value="Pantoate-beta-alanine ligase, C-terminal domain"/>
    <property type="match status" value="1"/>
</dbReference>
<evidence type="ECO:0000256" key="3">
    <source>
        <dbReference type="ARBA" id="ARBA00012219"/>
    </source>
</evidence>
<dbReference type="GO" id="GO:0005524">
    <property type="term" value="F:ATP binding"/>
    <property type="evidence" value="ECO:0007669"/>
    <property type="project" value="UniProtKB-KW"/>
</dbReference>
<protein>
    <recommendedName>
        <fullName evidence="3">pantoate--beta-alanine ligase (AMP-forming)</fullName>
        <ecNumber evidence="3">6.3.2.1</ecNumber>
    </recommendedName>
</protein>
<evidence type="ECO:0000256" key="2">
    <source>
        <dbReference type="ARBA" id="ARBA00009256"/>
    </source>
</evidence>
<sequence length="283" mass="30751">MIVIRSIAHLRAQREAWRKAGEMVGLVPTMGALHTGHLSLVERAQAYSTLTLVTLFVNPTQFAPGEDFDRYPRDEAGDLAKLEAAGVAAVFAPEVAEMYPEGSLTRVSVPQLGDVLEGEFRPGFFTGVATVVAKLLILVQPDVALFGEKDYQQLLVIRRLAADLHLPLTIEAGRTIREPDGLALSSRNAYLSADERRIAPSLYRVISRLAADVAAGADSAQRAEVAMADLTAAGFGRGDYVTVRDGETLQPWTDRRRRGRVLAAAWLGRTRLIDNVPVPDLPA</sequence>
<dbReference type="PANTHER" id="PTHR21299:SF1">
    <property type="entry name" value="PANTOATE--BETA-ALANINE LIGASE"/>
    <property type="match status" value="1"/>
</dbReference>
<evidence type="ECO:0000256" key="7">
    <source>
        <dbReference type="ARBA" id="ARBA00022840"/>
    </source>
</evidence>
<dbReference type="InterPro" id="IPR014729">
    <property type="entry name" value="Rossmann-like_a/b/a_fold"/>
</dbReference>
<keyword evidence="5" id="KW-0566">Pantothenate biosynthesis</keyword>
<name>A0A380TJ16_9ZZZZ</name>
<dbReference type="InterPro" id="IPR042176">
    <property type="entry name" value="Pantoate_ligase_C"/>
</dbReference>
<keyword evidence="4 9" id="KW-0436">Ligase</keyword>
<gene>
    <name evidence="9" type="primary">panC</name>
    <name evidence="9" type="ORF">DF3PB_4880003</name>
</gene>
<dbReference type="InterPro" id="IPR003721">
    <property type="entry name" value="Pantoate_ligase"/>
</dbReference>
<dbReference type="NCBIfam" id="TIGR00018">
    <property type="entry name" value="panC"/>
    <property type="match status" value="1"/>
</dbReference>
<dbReference type="GO" id="GO:0005829">
    <property type="term" value="C:cytosol"/>
    <property type="evidence" value="ECO:0007669"/>
    <property type="project" value="TreeGrafter"/>
</dbReference>
<comment type="similarity">
    <text evidence="2">Belongs to the pantothenate synthetase family.</text>
</comment>
<dbReference type="AlphaFoldDB" id="A0A380TJ16"/>
<comment type="catalytic activity">
    <reaction evidence="8">
        <text>(R)-pantoate + beta-alanine + ATP = (R)-pantothenate + AMP + diphosphate + H(+)</text>
        <dbReference type="Rhea" id="RHEA:10912"/>
        <dbReference type="ChEBI" id="CHEBI:15378"/>
        <dbReference type="ChEBI" id="CHEBI:15980"/>
        <dbReference type="ChEBI" id="CHEBI:29032"/>
        <dbReference type="ChEBI" id="CHEBI:30616"/>
        <dbReference type="ChEBI" id="CHEBI:33019"/>
        <dbReference type="ChEBI" id="CHEBI:57966"/>
        <dbReference type="ChEBI" id="CHEBI:456215"/>
        <dbReference type="EC" id="6.3.2.1"/>
    </reaction>
</comment>
<accession>A0A380TJ16</accession>
<evidence type="ECO:0000256" key="5">
    <source>
        <dbReference type="ARBA" id="ARBA00022655"/>
    </source>
</evidence>
<evidence type="ECO:0000256" key="1">
    <source>
        <dbReference type="ARBA" id="ARBA00004990"/>
    </source>
</evidence>
<dbReference type="SUPFAM" id="SSF52374">
    <property type="entry name" value="Nucleotidylyl transferase"/>
    <property type="match status" value="1"/>
</dbReference>
<keyword evidence="7" id="KW-0067">ATP-binding</keyword>
<dbReference type="Pfam" id="PF02569">
    <property type="entry name" value="Pantoate_ligase"/>
    <property type="match status" value="1"/>
</dbReference>
<evidence type="ECO:0000256" key="4">
    <source>
        <dbReference type="ARBA" id="ARBA00022598"/>
    </source>
</evidence>
<dbReference type="EC" id="6.3.2.1" evidence="3"/>
<dbReference type="Gene3D" id="3.40.50.620">
    <property type="entry name" value="HUPs"/>
    <property type="match status" value="1"/>
</dbReference>
<dbReference type="HAMAP" id="MF_00158">
    <property type="entry name" value="PanC"/>
    <property type="match status" value="1"/>
</dbReference>
<dbReference type="CDD" id="cd00560">
    <property type="entry name" value="PanC"/>
    <property type="match status" value="1"/>
</dbReference>
<dbReference type="PANTHER" id="PTHR21299">
    <property type="entry name" value="CYTIDYLATE KINASE/PANTOATE-BETA-ALANINE LIGASE"/>
    <property type="match status" value="1"/>
</dbReference>
<organism evidence="9">
    <name type="scientific">metagenome</name>
    <dbReference type="NCBI Taxonomy" id="256318"/>
    <lineage>
        <taxon>unclassified sequences</taxon>
        <taxon>metagenomes</taxon>
    </lineage>
</organism>
<evidence type="ECO:0000256" key="8">
    <source>
        <dbReference type="ARBA" id="ARBA00048258"/>
    </source>
</evidence>
<dbReference type="UniPathway" id="UPA00028">
    <property type="reaction ID" value="UER00005"/>
</dbReference>
<keyword evidence="6" id="KW-0547">Nucleotide-binding</keyword>
<evidence type="ECO:0000256" key="6">
    <source>
        <dbReference type="ARBA" id="ARBA00022741"/>
    </source>
</evidence>
<evidence type="ECO:0000313" key="9">
    <source>
        <dbReference type="EMBL" id="SUS07683.1"/>
    </source>
</evidence>
<reference evidence="9" key="1">
    <citation type="submission" date="2018-07" db="EMBL/GenBank/DDBJ databases">
        <authorList>
            <person name="Quirk P.G."/>
            <person name="Krulwich T.A."/>
        </authorList>
    </citation>
    <scope>NUCLEOTIDE SEQUENCE</scope>
</reference>
<dbReference type="GO" id="GO:0004592">
    <property type="term" value="F:pantoate-beta-alanine ligase activity"/>
    <property type="evidence" value="ECO:0007669"/>
    <property type="project" value="UniProtKB-EC"/>
</dbReference>
<proteinExistence type="inferred from homology"/>